<proteinExistence type="predicted"/>
<feature type="domain" description="Stalled ribosome sensor GCN1-like N-terminal" evidence="2">
    <location>
        <begin position="225"/>
        <end position="349"/>
    </location>
</feature>
<gene>
    <name evidence="3" type="ORF">PNEJI1_001638</name>
</gene>
<evidence type="ECO:0000313" key="3">
    <source>
        <dbReference type="EMBL" id="CCJ29915.1"/>
    </source>
</evidence>
<dbReference type="VEuPathDB" id="FungiDB:PNEJI1_001638"/>
<comment type="caution">
    <text evidence="3">The sequence shown here is derived from an EMBL/GenBank/DDBJ whole genome shotgun (WGS) entry which is preliminary data.</text>
</comment>
<dbReference type="EMBL" id="CAKM01000224">
    <property type="protein sequence ID" value="CCJ29915.1"/>
    <property type="molecule type" value="Genomic_DNA"/>
</dbReference>
<evidence type="ECO:0000313" key="4">
    <source>
        <dbReference type="Proteomes" id="UP000010422"/>
    </source>
</evidence>
<dbReference type="Proteomes" id="UP000010422">
    <property type="component" value="Unassembled WGS sequence"/>
</dbReference>
<dbReference type="GO" id="GO:0006417">
    <property type="term" value="P:regulation of translation"/>
    <property type="evidence" value="ECO:0007669"/>
    <property type="project" value="TreeGrafter"/>
</dbReference>
<dbReference type="GO" id="GO:0005829">
    <property type="term" value="C:cytosol"/>
    <property type="evidence" value="ECO:0007669"/>
    <property type="project" value="TreeGrafter"/>
</dbReference>
<dbReference type="InterPro" id="IPR056810">
    <property type="entry name" value="GNC1-like_N"/>
</dbReference>
<organism evidence="4">
    <name type="scientific">Pneumocystis jirovecii</name>
    <name type="common">Human pneumocystis pneumonia agent</name>
    <dbReference type="NCBI Taxonomy" id="42068"/>
    <lineage>
        <taxon>Eukaryota</taxon>
        <taxon>Fungi</taxon>
        <taxon>Dikarya</taxon>
        <taxon>Ascomycota</taxon>
        <taxon>Taphrinomycotina</taxon>
        <taxon>Pneumocystomycetes</taxon>
        <taxon>Pneumocystaceae</taxon>
        <taxon>Pneumocystis</taxon>
    </lineage>
</organism>
<dbReference type="PANTHER" id="PTHR23346:SF7">
    <property type="entry name" value="STALLED RIBOSOME SENSOR GCN1"/>
    <property type="match status" value="1"/>
</dbReference>
<reference evidence="3 4" key="1">
    <citation type="journal article" date="2012" name="MBio">
        <title>De novo assembly of the Pneumocystis jirovecii genome from a single bronchoalveolar lavage fluid specimen from a patient.</title>
        <authorList>
            <person name="Cisse O.H."/>
            <person name="Pagni M."/>
            <person name="Hauser P.M."/>
        </authorList>
    </citation>
    <scope>NUCLEOTIDE SEQUENCE [LARGE SCALE GENOMIC DNA]</scope>
    <source>
        <strain evidence="3 4">SE8</strain>
    </source>
</reference>
<keyword evidence="1" id="KW-0677">Repeat</keyword>
<protein>
    <recommendedName>
        <fullName evidence="2">Stalled ribosome sensor GCN1-like N-terminal domain-containing protein</fullName>
    </recommendedName>
</protein>
<dbReference type="GO" id="GO:0019887">
    <property type="term" value="F:protein kinase regulator activity"/>
    <property type="evidence" value="ECO:0007669"/>
    <property type="project" value="TreeGrafter"/>
</dbReference>
<evidence type="ECO:0000259" key="2">
    <source>
        <dbReference type="Pfam" id="PF24993"/>
    </source>
</evidence>
<accession>L0PE75</accession>
<dbReference type="AlphaFoldDB" id="L0PE75"/>
<dbReference type="PANTHER" id="PTHR23346">
    <property type="entry name" value="TRANSLATIONAL ACTIVATOR GCN1-RELATED"/>
    <property type="match status" value="1"/>
</dbReference>
<dbReference type="STRING" id="1209962.L0PE75"/>
<name>L0PE75_PNEJI</name>
<dbReference type="Pfam" id="PF24993">
    <property type="entry name" value="GNC1_N"/>
    <property type="match status" value="1"/>
</dbReference>
<sequence length="383" mass="44018">MADPEEEACSISPIAIDDDTDIANFVSRLSIEHNIPWIEKKLKLWIEDASDALDFEYILYCLFKTHKFSLNKSVRTCIQNSLLALYKKDPEKYIVLFTNELNDVVADISIKNISMHSVFILLKWTNCFILNISINVTLAQKHLPGLILNQSTLLELYLSSSAKENTKSISLRSVQKTLENVLVKISNENAFLNLNIYIEELIKVEKKANCTQNTILLGMIAKVDKIIDYYIQNILKSKIPLSKIAGLNDFFTYFVTFEDFEFKIMLSLEKALLRAPEIILNGILKELIVSLSPTIDLSKPIYEKLFIPILNALKSSNPDVCKNSLETFEWIIKRCTNHDYIQFRLRALFSLNHKLLHIKSLTYLPKSLKLETNENISIALYNK</sequence>
<dbReference type="GO" id="GO:0034198">
    <property type="term" value="P:cellular response to amino acid starvation"/>
    <property type="evidence" value="ECO:0007669"/>
    <property type="project" value="TreeGrafter"/>
</dbReference>
<evidence type="ECO:0000256" key="1">
    <source>
        <dbReference type="ARBA" id="ARBA00022737"/>
    </source>
</evidence>
<dbReference type="InParanoid" id="L0PE75"/>